<dbReference type="InterPro" id="IPR022038">
    <property type="entry name" value="Ig-like_bact"/>
</dbReference>
<keyword evidence="1" id="KW-0732">Signal</keyword>
<evidence type="ECO:0000313" key="4">
    <source>
        <dbReference type="Proteomes" id="UP001501343"/>
    </source>
</evidence>
<keyword evidence="4" id="KW-1185">Reference proteome</keyword>
<proteinExistence type="predicted"/>
<sequence length="582" mass="59374">MVAGIAGAAIVAPAVLLSTPAFAAEPDTTKPVITAITPGDGSVVRGTAKFTASIDEAAMSYSYLEFNVGGRWLTDDTKEPGSVKYGNSPSITLDTTRWADGLYGLKVNAVDKSGNGAEKRVAVTIDNTAPAITTNLVDGQFVSGKGDIVVTVADANPLAYHAQLYKADGTQVPAVKGYSYAPSGTTLTIPATDWNALADGSYYLAVSARDKADNAASLKVALVRDSTRPEITVVSPGADAFVGRSAVVEFTATDASGFDVVAANLYRGSTLLRTLVRAEAPAGTEWSGTGTLPADLADGAYSIRFGATDKAKNNRTVTRSITVDATAPVVKIAAPAARDAVRGNLTVSGTATDTGAGIDEVVLHVRKVKDNGNLDGFLNTVTVPVVDGAWSVTLPSTGFADGAYGVTVLATDRVGNTNGGGASVKPFTIDNTRPGLAIVAPTSGSSVVAGASVDVVLSASDAGSLNRVAANLYDSAGELVKAIGATSGTSAIGATTWEGTYSFPAGIEPGAYTIRASASDVTGNTRTVTSSVLVTAPVVEPPVVEPPVVQPPVVEPPTKPTFASVLEWLRYLLSLLLGVFAR</sequence>
<dbReference type="Gene3D" id="2.60.40.10">
    <property type="entry name" value="Immunoglobulins"/>
    <property type="match status" value="4"/>
</dbReference>
<gene>
    <name evidence="3" type="ORF">GCM10009775_16910</name>
</gene>
<evidence type="ECO:0000256" key="1">
    <source>
        <dbReference type="SAM" id="SignalP"/>
    </source>
</evidence>
<dbReference type="InterPro" id="IPR013783">
    <property type="entry name" value="Ig-like_fold"/>
</dbReference>
<reference evidence="3 4" key="1">
    <citation type="journal article" date="2019" name="Int. J. Syst. Evol. Microbiol.">
        <title>The Global Catalogue of Microorganisms (GCM) 10K type strain sequencing project: providing services to taxonomists for standard genome sequencing and annotation.</title>
        <authorList>
            <consortium name="The Broad Institute Genomics Platform"/>
            <consortium name="The Broad Institute Genome Sequencing Center for Infectious Disease"/>
            <person name="Wu L."/>
            <person name="Ma J."/>
        </authorList>
    </citation>
    <scope>NUCLEOTIDE SEQUENCE [LARGE SCALE GENOMIC DNA]</scope>
    <source>
        <strain evidence="3 4">JCM 14900</strain>
    </source>
</reference>
<dbReference type="RefSeq" id="WP_248147118.1">
    <property type="nucleotide sequence ID" value="NZ_BAAAOF010000002.1"/>
</dbReference>
<feature type="signal peptide" evidence="1">
    <location>
        <begin position="1"/>
        <end position="23"/>
    </location>
</feature>
<feature type="chain" id="PRO_5046845269" description="Ig-like domain-containing protein" evidence="1">
    <location>
        <begin position="24"/>
        <end position="582"/>
    </location>
</feature>
<feature type="domain" description="Ig-like" evidence="2">
    <location>
        <begin position="281"/>
        <end position="324"/>
    </location>
</feature>
<evidence type="ECO:0000313" key="3">
    <source>
        <dbReference type="EMBL" id="GAA1925240.1"/>
    </source>
</evidence>
<organism evidence="3 4">
    <name type="scientific">Microbacterium aoyamense</name>
    <dbReference type="NCBI Taxonomy" id="344166"/>
    <lineage>
        <taxon>Bacteria</taxon>
        <taxon>Bacillati</taxon>
        <taxon>Actinomycetota</taxon>
        <taxon>Actinomycetes</taxon>
        <taxon>Micrococcales</taxon>
        <taxon>Microbacteriaceae</taxon>
        <taxon>Microbacterium</taxon>
    </lineage>
</organism>
<dbReference type="EMBL" id="BAAAOF010000002">
    <property type="protein sequence ID" value="GAA1925240.1"/>
    <property type="molecule type" value="Genomic_DNA"/>
</dbReference>
<protein>
    <recommendedName>
        <fullName evidence="2">Ig-like domain-containing protein</fullName>
    </recommendedName>
</protein>
<evidence type="ECO:0000259" key="2">
    <source>
        <dbReference type="Pfam" id="PF12245"/>
    </source>
</evidence>
<dbReference type="Pfam" id="PF12245">
    <property type="entry name" value="Big_3_2"/>
    <property type="match status" value="1"/>
</dbReference>
<comment type="caution">
    <text evidence="3">The sequence shown here is derived from an EMBL/GenBank/DDBJ whole genome shotgun (WGS) entry which is preliminary data.</text>
</comment>
<dbReference type="Pfam" id="PF17957">
    <property type="entry name" value="Big_7"/>
    <property type="match status" value="2"/>
</dbReference>
<name>A0ABN2PLX6_9MICO</name>
<accession>A0ABN2PLX6</accession>
<dbReference type="Proteomes" id="UP001501343">
    <property type="component" value="Unassembled WGS sequence"/>
</dbReference>